<organism evidence="1 2">
    <name type="scientific">Virgibacillus kapii</name>
    <dbReference type="NCBI Taxonomy" id="1638645"/>
    <lineage>
        <taxon>Bacteria</taxon>
        <taxon>Bacillati</taxon>
        <taxon>Bacillota</taxon>
        <taxon>Bacilli</taxon>
        <taxon>Bacillales</taxon>
        <taxon>Bacillaceae</taxon>
        <taxon>Virgibacillus</taxon>
    </lineage>
</organism>
<sequence length="59" mass="6312">MKCQSNTEIAGSLRNSFRASLKEMSTGGRALIGLGALTGLPNSVKLRMPVTLPWESDYG</sequence>
<keyword evidence="2" id="KW-1185">Reference proteome</keyword>
<dbReference type="EMBL" id="BMPN01000031">
    <property type="protein sequence ID" value="GGJ78010.1"/>
    <property type="molecule type" value="Genomic_DNA"/>
</dbReference>
<accession>A0ABQ2DXZ1</accession>
<protein>
    <submittedName>
        <fullName evidence="1">Uncharacterized protein</fullName>
    </submittedName>
</protein>
<proteinExistence type="predicted"/>
<name>A0ABQ2DXZ1_9BACI</name>
<reference evidence="2" key="1">
    <citation type="journal article" date="2019" name="Int. J. Syst. Evol. Microbiol.">
        <title>The Global Catalogue of Microorganisms (GCM) 10K type strain sequencing project: providing services to taxonomists for standard genome sequencing and annotation.</title>
        <authorList>
            <consortium name="The Broad Institute Genomics Platform"/>
            <consortium name="The Broad Institute Genome Sequencing Center for Infectious Disease"/>
            <person name="Wu L."/>
            <person name="Ma J."/>
        </authorList>
    </citation>
    <scope>NUCLEOTIDE SEQUENCE [LARGE SCALE GENOMIC DNA]</scope>
    <source>
        <strain evidence="2">JCM 30071</strain>
    </source>
</reference>
<gene>
    <name evidence="1" type="ORF">GCM10007111_44370</name>
</gene>
<evidence type="ECO:0000313" key="1">
    <source>
        <dbReference type="EMBL" id="GGJ78010.1"/>
    </source>
</evidence>
<comment type="caution">
    <text evidence="1">The sequence shown here is derived from an EMBL/GenBank/DDBJ whole genome shotgun (WGS) entry which is preliminary data.</text>
</comment>
<evidence type="ECO:0000313" key="2">
    <source>
        <dbReference type="Proteomes" id="UP000634435"/>
    </source>
</evidence>
<dbReference type="Proteomes" id="UP000634435">
    <property type="component" value="Unassembled WGS sequence"/>
</dbReference>